<sequence length="179" mass="19949">MYSRYAWPRRPQRLINYLLVGIGLLACTKADNLTPPEPDVPFAGSWTFVSYNLVNSETVTDAAAQAEVRRVMALLPTVNTDACNRETVWTFAVGGQFTNAFKPACYNQDNFVLGGYWGEINRWKLTNTKLTVWREVAGFSPIERTVTAVVKGRSLTLSQPASSDPKFGSLATQYVFARL</sequence>
<reference evidence="1 2" key="1">
    <citation type="submission" date="2021-03" db="EMBL/GenBank/DDBJ databases">
        <title>Fibrella sp. HMF5405 genome sequencing and assembly.</title>
        <authorList>
            <person name="Kang H."/>
            <person name="Kim H."/>
            <person name="Bae S."/>
            <person name="Joh K."/>
        </authorList>
    </citation>
    <scope>NUCLEOTIDE SEQUENCE [LARGE SCALE GENOMIC DNA]</scope>
    <source>
        <strain evidence="1 2">HMF5405</strain>
    </source>
</reference>
<dbReference type="Proteomes" id="UP000664628">
    <property type="component" value="Unassembled WGS sequence"/>
</dbReference>
<name>A0ABS3JPA2_9BACT</name>
<keyword evidence="2" id="KW-1185">Reference proteome</keyword>
<protein>
    <recommendedName>
        <fullName evidence="3">Lipocalin-like domain-containing protein</fullName>
    </recommendedName>
</protein>
<dbReference type="PROSITE" id="PS51257">
    <property type="entry name" value="PROKAR_LIPOPROTEIN"/>
    <property type="match status" value="1"/>
</dbReference>
<accession>A0ABS3JPA2</accession>
<dbReference type="EMBL" id="JAFMYW010000009">
    <property type="protein sequence ID" value="MBO0951831.1"/>
    <property type="molecule type" value="Genomic_DNA"/>
</dbReference>
<comment type="caution">
    <text evidence="1">The sequence shown here is derived from an EMBL/GenBank/DDBJ whole genome shotgun (WGS) entry which is preliminary data.</text>
</comment>
<organism evidence="1 2">
    <name type="scientific">Fibrella forsythiae</name>
    <dbReference type="NCBI Taxonomy" id="2817061"/>
    <lineage>
        <taxon>Bacteria</taxon>
        <taxon>Pseudomonadati</taxon>
        <taxon>Bacteroidota</taxon>
        <taxon>Cytophagia</taxon>
        <taxon>Cytophagales</taxon>
        <taxon>Spirosomataceae</taxon>
        <taxon>Fibrella</taxon>
    </lineage>
</organism>
<evidence type="ECO:0008006" key="3">
    <source>
        <dbReference type="Google" id="ProtNLM"/>
    </source>
</evidence>
<evidence type="ECO:0000313" key="2">
    <source>
        <dbReference type="Proteomes" id="UP000664628"/>
    </source>
</evidence>
<gene>
    <name evidence="1" type="ORF">J2I46_24825</name>
</gene>
<proteinExistence type="predicted"/>
<evidence type="ECO:0000313" key="1">
    <source>
        <dbReference type="EMBL" id="MBO0951831.1"/>
    </source>
</evidence>
<dbReference type="RefSeq" id="WP_207331788.1">
    <property type="nucleotide sequence ID" value="NZ_JAFMYW010000009.1"/>
</dbReference>